<dbReference type="Proteomes" id="UP000199256">
    <property type="component" value="Unassembled WGS sequence"/>
</dbReference>
<reference evidence="2" key="1">
    <citation type="submission" date="2016-10" db="EMBL/GenBank/DDBJ databases">
        <authorList>
            <person name="Varghese N."/>
            <person name="Submissions S."/>
        </authorList>
    </citation>
    <scope>NUCLEOTIDE SEQUENCE [LARGE SCALE GENOMIC DNA]</scope>
    <source>
        <strain evidence="2">DSM 241</strain>
    </source>
</reference>
<proteinExistence type="predicted"/>
<dbReference type="AlphaFoldDB" id="A0A1H7HAI9"/>
<gene>
    <name evidence="1" type="ORF">SAMN05444515_102114</name>
</gene>
<sequence>MNELKTCMTNRQQRQTATVRVWEKNTYVEAIG</sequence>
<name>A0A1H7HAI9_9GAMM</name>
<organism evidence="1 2">
    <name type="scientific">Ectothiorhodospira marina</name>
    <dbReference type="NCBI Taxonomy" id="1396821"/>
    <lineage>
        <taxon>Bacteria</taxon>
        <taxon>Pseudomonadati</taxon>
        <taxon>Pseudomonadota</taxon>
        <taxon>Gammaproteobacteria</taxon>
        <taxon>Chromatiales</taxon>
        <taxon>Ectothiorhodospiraceae</taxon>
        <taxon>Ectothiorhodospira</taxon>
    </lineage>
</organism>
<protein>
    <submittedName>
        <fullName evidence="1">Uncharacterized protein</fullName>
    </submittedName>
</protein>
<evidence type="ECO:0000313" key="1">
    <source>
        <dbReference type="EMBL" id="SEK47416.1"/>
    </source>
</evidence>
<evidence type="ECO:0000313" key="2">
    <source>
        <dbReference type="Proteomes" id="UP000199256"/>
    </source>
</evidence>
<keyword evidence="2" id="KW-1185">Reference proteome</keyword>
<dbReference type="EMBL" id="FOAA01000002">
    <property type="protein sequence ID" value="SEK47416.1"/>
    <property type="molecule type" value="Genomic_DNA"/>
</dbReference>
<accession>A0A1H7HAI9</accession>